<dbReference type="Proteomes" id="UP000192277">
    <property type="component" value="Unassembled WGS sequence"/>
</dbReference>
<reference evidence="1 2" key="1">
    <citation type="submission" date="2016-04" db="EMBL/GenBank/DDBJ databases">
        <authorList>
            <person name="Chen L."/>
            <person name="Zhuang W."/>
            <person name="Wang G."/>
        </authorList>
    </citation>
    <scope>NUCLEOTIDE SEQUENCE [LARGE SCALE GENOMIC DNA]</scope>
    <source>
        <strain evidence="2">GR20</strain>
    </source>
</reference>
<dbReference type="EMBL" id="LWBO01000007">
    <property type="protein sequence ID" value="OQP50058.1"/>
    <property type="molecule type" value="Genomic_DNA"/>
</dbReference>
<comment type="caution">
    <text evidence="1">The sequence shown here is derived from an EMBL/GenBank/DDBJ whole genome shotgun (WGS) entry which is preliminary data.</text>
</comment>
<organism evidence="1 2">
    <name type="scientific">Niastella koreensis</name>
    <dbReference type="NCBI Taxonomy" id="354356"/>
    <lineage>
        <taxon>Bacteria</taxon>
        <taxon>Pseudomonadati</taxon>
        <taxon>Bacteroidota</taxon>
        <taxon>Chitinophagia</taxon>
        <taxon>Chitinophagales</taxon>
        <taxon>Chitinophagaceae</taxon>
        <taxon>Niastella</taxon>
    </lineage>
</organism>
<accession>A0ABX3NYS3</accession>
<evidence type="ECO:0000313" key="2">
    <source>
        <dbReference type="Proteomes" id="UP000192277"/>
    </source>
</evidence>
<dbReference type="RefSeq" id="WP_014219375.1">
    <property type="nucleotide sequence ID" value="NZ_LWBO01000007.1"/>
</dbReference>
<protein>
    <submittedName>
        <fullName evidence="1">Uncharacterized protein</fullName>
    </submittedName>
</protein>
<name>A0ABX3NYS3_9BACT</name>
<proteinExistence type="predicted"/>
<evidence type="ECO:0000313" key="1">
    <source>
        <dbReference type="EMBL" id="OQP50058.1"/>
    </source>
</evidence>
<gene>
    <name evidence="1" type="ORF">A4D02_26845</name>
</gene>
<keyword evidence="2" id="KW-1185">Reference proteome</keyword>
<sequence length="81" mass="8975">MTAEDKIFNIAFESDGVKYTGWANPSDKLNEAGLPASFHVILNDVSFGYVSHNSGEWTVNEDRPEGLVEKVGRAIEKKYAL</sequence>